<proteinExistence type="predicted"/>
<evidence type="ECO:0000313" key="2">
    <source>
        <dbReference type="EMBL" id="GAF68631.1"/>
    </source>
</evidence>
<dbReference type="InterPro" id="IPR036249">
    <property type="entry name" value="Thioredoxin-like_sf"/>
</dbReference>
<protein>
    <recommendedName>
        <fullName evidence="1">Thioredoxin domain-containing protein</fullName>
    </recommendedName>
</protein>
<dbReference type="Gene3D" id="3.40.30.10">
    <property type="entry name" value="Glutaredoxin"/>
    <property type="match status" value="1"/>
</dbReference>
<dbReference type="PROSITE" id="PS51352">
    <property type="entry name" value="THIOREDOXIN_2"/>
    <property type="match status" value="1"/>
</dbReference>
<organism evidence="2">
    <name type="scientific">marine sediment metagenome</name>
    <dbReference type="NCBI Taxonomy" id="412755"/>
    <lineage>
        <taxon>unclassified sequences</taxon>
        <taxon>metagenomes</taxon>
        <taxon>ecological metagenomes</taxon>
    </lineage>
</organism>
<dbReference type="AlphaFoldDB" id="X0S052"/>
<name>X0S052_9ZZZZ</name>
<evidence type="ECO:0000259" key="1">
    <source>
        <dbReference type="PROSITE" id="PS51352"/>
    </source>
</evidence>
<gene>
    <name evidence="2" type="ORF">S01H1_17023</name>
</gene>
<comment type="caution">
    <text evidence="2">The sequence shown here is derived from an EMBL/GenBank/DDBJ whole genome shotgun (WGS) entry which is preliminary data.</text>
</comment>
<dbReference type="Pfam" id="PF13098">
    <property type="entry name" value="Thioredoxin_2"/>
    <property type="match status" value="1"/>
</dbReference>
<feature type="domain" description="Thioredoxin" evidence="1">
    <location>
        <begin position="1"/>
        <end position="115"/>
    </location>
</feature>
<sequence length="139" mass="15778">SGYEDALEEVMGEEKPLILYFHSESCEWCKKLDSEYLTSYEVDQFLSNIPKVEISSSEEAPEKALYDKYGVSGLPSFFVLIPSMDSKPAKSISPFKKGNHMTPDEFISAIKRRIHTTITIKDIPCSRISSMKRPSNTMK</sequence>
<reference evidence="2" key="1">
    <citation type="journal article" date="2014" name="Front. Microbiol.">
        <title>High frequency of phylogenetically diverse reductive dehalogenase-homologous genes in deep subseafloor sedimentary metagenomes.</title>
        <authorList>
            <person name="Kawai M."/>
            <person name="Futagami T."/>
            <person name="Toyoda A."/>
            <person name="Takaki Y."/>
            <person name="Nishi S."/>
            <person name="Hori S."/>
            <person name="Arai W."/>
            <person name="Tsubouchi T."/>
            <person name="Morono Y."/>
            <person name="Uchiyama I."/>
            <person name="Ito T."/>
            <person name="Fujiyama A."/>
            <person name="Inagaki F."/>
            <person name="Takami H."/>
        </authorList>
    </citation>
    <scope>NUCLEOTIDE SEQUENCE</scope>
    <source>
        <strain evidence="2">Expedition CK06-06</strain>
    </source>
</reference>
<dbReference type="EMBL" id="BARS01008991">
    <property type="protein sequence ID" value="GAF68631.1"/>
    <property type="molecule type" value="Genomic_DNA"/>
</dbReference>
<accession>X0S052</accession>
<dbReference type="SUPFAM" id="SSF52833">
    <property type="entry name" value="Thioredoxin-like"/>
    <property type="match status" value="1"/>
</dbReference>
<dbReference type="InterPro" id="IPR012336">
    <property type="entry name" value="Thioredoxin-like_fold"/>
</dbReference>
<dbReference type="InterPro" id="IPR013766">
    <property type="entry name" value="Thioredoxin_domain"/>
</dbReference>
<feature type="non-terminal residue" evidence="2">
    <location>
        <position position="1"/>
    </location>
</feature>